<dbReference type="EMBL" id="KN831793">
    <property type="protein sequence ID" value="KIM38024.1"/>
    <property type="molecule type" value="Genomic_DNA"/>
</dbReference>
<organism evidence="2 3">
    <name type="scientific">Hebeloma cylindrosporum</name>
    <dbReference type="NCBI Taxonomy" id="76867"/>
    <lineage>
        <taxon>Eukaryota</taxon>
        <taxon>Fungi</taxon>
        <taxon>Dikarya</taxon>
        <taxon>Basidiomycota</taxon>
        <taxon>Agaricomycotina</taxon>
        <taxon>Agaricomycetes</taxon>
        <taxon>Agaricomycetidae</taxon>
        <taxon>Agaricales</taxon>
        <taxon>Agaricineae</taxon>
        <taxon>Hymenogastraceae</taxon>
        <taxon>Hebeloma</taxon>
    </lineage>
</organism>
<dbReference type="AlphaFoldDB" id="A0A0C3C167"/>
<accession>A0A0C3C167</accession>
<proteinExistence type="predicted"/>
<sequence length="285" mass="31218">MPDAQRQFVDLIFRASRKYASWDPEVVVAVGDYGRITRGKTGLAFWRKKQGIFLKEGNIYKDGLAEKYDIPGAEEHGVDSTEGISWITSKNAKEVDIAAEVSAQTPALVSCKVKGAFKFVSGRGAIIAMNNDIIYTIDSPGKLRRLLDEEKLKGLVIVSEVHRCSSYARFLATEGGATVALGLSLEDPIGDSASLDAKWVRNASAGNFKARVNATGKRDFYPLFRLVSLVEGDVSTGLRGELDEDPPLPDALPPWDAGEQEREGTGELRRRGIFTALPAMLRRKN</sequence>
<dbReference type="OrthoDB" id="3343770at2759"/>
<feature type="region of interest" description="Disordered" evidence="1">
    <location>
        <begin position="238"/>
        <end position="269"/>
    </location>
</feature>
<dbReference type="HOGENOM" id="CLU_066679_0_0_1"/>
<name>A0A0C3C167_HEBCY</name>
<dbReference type="Proteomes" id="UP000053424">
    <property type="component" value="Unassembled WGS sequence"/>
</dbReference>
<evidence type="ECO:0000313" key="2">
    <source>
        <dbReference type="EMBL" id="KIM38024.1"/>
    </source>
</evidence>
<feature type="compositionally biased region" description="Basic and acidic residues" evidence="1">
    <location>
        <begin position="259"/>
        <end position="269"/>
    </location>
</feature>
<reference evidence="3" key="2">
    <citation type="submission" date="2015-01" db="EMBL/GenBank/DDBJ databases">
        <title>Evolutionary Origins and Diversification of the Mycorrhizal Mutualists.</title>
        <authorList>
            <consortium name="DOE Joint Genome Institute"/>
            <consortium name="Mycorrhizal Genomics Consortium"/>
            <person name="Kohler A."/>
            <person name="Kuo A."/>
            <person name="Nagy L.G."/>
            <person name="Floudas D."/>
            <person name="Copeland A."/>
            <person name="Barry K.W."/>
            <person name="Cichocki N."/>
            <person name="Veneault-Fourrey C."/>
            <person name="LaButti K."/>
            <person name="Lindquist E.A."/>
            <person name="Lipzen A."/>
            <person name="Lundell T."/>
            <person name="Morin E."/>
            <person name="Murat C."/>
            <person name="Riley R."/>
            <person name="Ohm R."/>
            <person name="Sun H."/>
            <person name="Tunlid A."/>
            <person name="Henrissat B."/>
            <person name="Grigoriev I.V."/>
            <person name="Hibbett D.S."/>
            <person name="Martin F."/>
        </authorList>
    </citation>
    <scope>NUCLEOTIDE SEQUENCE [LARGE SCALE GENOMIC DNA]</scope>
    <source>
        <strain evidence="3">h7</strain>
    </source>
</reference>
<evidence type="ECO:0000256" key="1">
    <source>
        <dbReference type="SAM" id="MobiDB-lite"/>
    </source>
</evidence>
<evidence type="ECO:0000313" key="3">
    <source>
        <dbReference type="Proteomes" id="UP000053424"/>
    </source>
</evidence>
<dbReference type="STRING" id="686832.A0A0C3C167"/>
<keyword evidence="3" id="KW-1185">Reference proteome</keyword>
<reference evidence="2 3" key="1">
    <citation type="submission" date="2014-04" db="EMBL/GenBank/DDBJ databases">
        <authorList>
            <consortium name="DOE Joint Genome Institute"/>
            <person name="Kuo A."/>
            <person name="Gay G."/>
            <person name="Dore J."/>
            <person name="Kohler A."/>
            <person name="Nagy L.G."/>
            <person name="Floudas D."/>
            <person name="Copeland A."/>
            <person name="Barry K.W."/>
            <person name="Cichocki N."/>
            <person name="Veneault-Fourrey C."/>
            <person name="LaButti K."/>
            <person name="Lindquist E.A."/>
            <person name="Lipzen A."/>
            <person name="Lundell T."/>
            <person name="Morin E."/>
            <person name="Murat C."/>
            <person name="Sun H."/>
            <person name="Tunlid A."/>
            <person name="Henrissat B."/>
            <person name="Grigoriev I.V."/>
            <person name="Hibbett D.S."/>
            <person name="Martin F."/>
            <person name="Nordberg H.P."/>
            <person name="Cantor M.N."/>
            <person name="Hua S.X."/>
        </authorList>
    </citation>
    <scope>NUCLEOTIDE SEQUENCE [LARGE SCALE GENOMIC DNA]</scope>
    <source>
        <strain evidence="3">h7</strain>
    </source>
</reference>
<protein>
    <submittedName>
        <fullName evidence="2">Uncharacterized protein</fullName>
    </submittedName>
</protein>
<gene>
    <name evidence="2" type="ORF">M413DRAFT_448066</name>
</gene>